<dbReference type="InterPro" id="IPR021838">
    <property type="entry name" value="DUF3431"/>
</dbReference>
<feature type="chain" id="PRO_5042851532" evidence="1">
    <location>
        <begin position="28"/>
        <end position="280"/>
    </location>
</feature>
<proteinExistence type="predicted"/>
<gene>
    <name evidence="2" type="ORF">LTR05_000337</name>
</gene>
<name>A0AAN7YDR8_9EURO</name>
<dbReference type="AlphaFoldDB" id="A0AAN7YDR8"/>
<dbReference type="EMBL" id="JAVRRJ010000001">
    <property type="protein sequence ID" value="KAK5090167.1"/>
    <property type="molecule type" value="Genomic_DNA"/>
</dbReference>
<accession>A0AAN7YDR8</accession>
<dbReference type="PANTHER" id="PTHR37490:SF2">
    <property type="match status" value="1"/>
</dbReference>
<dbReference type="Proteomes" id="UP001309876">
    <property type="component" value="Unassembled WGS sequence"/>
</dbReference>
<organism evidence="2 3">
    <name type="scientific">Lithohypha guttulata</name>
    <dbReference type="NCBI Taxonomy" id="1690604"/>
    <lineage>
        <taxon>Eukaryota</taxon>
        <taxon>Fungi</taxon>
        <taxon>Dikarya</taxon>
        <taxon>Ascomycota</taxon>
        <taxon>Pezizomycotina</taxon>
        <taxon>Eurotiomycetes</taxon>
        <taxon>Chaetothyriomycetidae</taxon>
        <taxon>Chaetothyriales</taxon>
        <taxon>Trichomeriaceae</taxon>
        <taxon>Lithohypha</taxon>
    </lineage>
</organism>
<protein>
    <submittedName>
        <fullName evidence="2">Uncharacterized protein</fullName>
    </submittedName>
</protein>
<evidence type="ECO:0000313" key="2">
    <source>
        <dbReference type="EMBL" id="KAK5090167.1"/>
    </source>
</evidence>
<keyword evidence="1" id="KW-0732">Signal</keyword>
<keyword evidence="3" id="KW-1185">Reference proteome</keyword>
<reference evidence="2 3" key="1">
    <citation type="submission" date="2023-08" db="EMBL/GenBank/DDBJ databases">
        <title>Black Yeasts Isolated from many extreme environments.</title>
        <authorList>
            <person name="Coleine C."/>
            <person name="Stajich J.E."/>
            <person name="Selbmann L."/>
        </authorList>
    </citation>
    <scope>NUCLEOTIDE SEQUENCE [LARGE SCALE GENOMIC DNA]</scope>
    <source>
        <strain evidence="2 3">CCFEE 5910</strain>
    </source>
</reference>
<evidence type="ECO:0000313" key="3">
    <source>
        <dbReference type="Proteomes" id="UP001309876"/>
    </source>
</evidence>
<evidence type="ECO:0000256" key="1">
    <source>
        <dbReference type="SAM" id="SignalP"/>
    </source>
</evidence>
<sequence length="280" mass="32360">MRRKGVLAAAAFLSSALFLLGLWHTSTTPWTSQRVNTEAIGSPWIEKGAKAGDKAIVVAKMKNENVDWVLDSLPEWQHAIYHMDEPDYVLHVPENKGREAQAYLTFLIDHYHNLPEITVFLHPHLKGWPEAWHTDAADYNNVNSVNGLRLEYVREHGYANMRCIHDPGCPAEIQPFREDPSRTAEIAFKDAWMYFFQTNLSSVPEKVGTPCCSQFAVSRDQVLKRPLSDYLRYRRWLLETTLTSDVSGRVMEYMWHIMFGKDPIWCPSLHTCWCEQFGRC</sequence>
<dbReference type="PANTHER" id="PTHR37490">
    <property type="entry name" value="EXPRESSED PROTEIN"/>
    <property type="match status" value="1"/>
</dbReference>
<feature type="signal peptide" evidence="1">
    <location>
        <begin position="1"/>
        <end position="27"/>
    </location>
</feature>
<comment type="caution">
    <text evidence="2">The sequence shown here is derived from an EMBL/GenBank/DDBJ whole genome shotgun (WGS) entry which is preliminary data.</text>
</comment>
<dbReference type="Pfam" id="PF11913">
    <property type="entry name" value="DUF3431"/>
    <property type="match status" value="1"/>
</dbReference>